<dbReference type="GO" id="GO:0046677">
    <property type="term" value="P:response to antibiotic"/>
    <property type="evidence" value="ECO:0007669"/>
    <property type="project" value="UniProtKB-UniRule"/>
</dbReference>
<dbReference type="Proteomes" id="UP000032744">
    <property type="component" value="Plasmid pI7S6"/>
</dbReference>
<evidence type="ECO:0000256" key="4">
    <source>
        <dbReference type="ARBA" id="ARBA00023251"/>
    </source>
</evidence>
<evidence type="ECO:0000256" key="3">
    <source>
        <dbReference type="ARBA" id="ARBA00022801"/>
    </source>
</evidence>
<dbReference type="AlphaFoldDB" id="A0A7U7EWI3"/>
<dbReference type="NCBIfam" id="NF033141">
    <property type="entry name" value="blaZ_gen"/>
    <property type="match status" value="1"/>
</dbReference>
<dbReference type="SMR" id="A0A7U7EWI3"/>
<dbReference type="PROSITE" id="PS51257">
    <property type="entry name" value="PROKAR_LIPOPROTEIN"/>
    <property type="match status" value="1"/>
</dbReference>
<keyword evidence="6" id="KW-0732">Signal</keyword>
<dbReference type="PRINTS" id="PR00118">
    <property type="entry name" value="BLACTAMASEA"/>
</dbReference>
<dbReference type="InterPro" id="IPR012338">
    <property type="entry name" value="Beta-lactam/transpept-like"/>
</dbReference>
<dbReference type="NCBIfam" id="NF033139">
    <property type="entry name" value="blaZ"/>
    <property type="match status" value="1"/>
</dbReference>
<dbReference type="InterPro" id="IPR000871">
    <property type="entry name" value="Beta-lactam_class-A"/>
</dbReference>
<dbReference type="KEGG" id="sauv:SAI7S6_20030"/>
<dbReference type="KEGG" id="sauj:SAI2T2_20030"/>
<evidence type="ECO:0000259" key="7">
    <source>
        <dbReference type="Pfam" id="PF13354"/>
    </source>
</evidence>
<name>A0A7U7EWI3_STAAU</name>
<keyword evidence="8" id="KW-0614">Plasmid</keyword>
<evidence type="ECO:0000256" key="2">
    <source>
        <dbReference type="ARBA" id="ARBA00012865"/>
    </source>
</evidence>
<dbReference type="PANTHER" id="PTHR35333">
    <property type="entry name" value="BETA-LACTAMASE"/>
    <property type="match status" value="1"/>
</dbReference>
<dbReference type="InterPro" id="IPR058138">
    <property type="entry name" value="BlaZ"/>
</dbReference>
<feature type="chain" id="PRO_5030828350" description="Beta-lactamase" evidence="6">
    <location>
        <begin position="39"/>
        <end position="295"/>
    </location>
</feature>
<dbReference type="KEGG" id="saux:SAI6T6_20030"/>
<dbReference type="KEGG" id="saut:SAI1T1_10030"/>
<evidence type="ECO:0000256" key="1">
    <source>
        <dbReference type="ARBA" id="ARBA00009009"/>
    </source>
</evidence>
<dbReference type="InterPro" id="IPR045155">
    <property type="entry name" value="Beta-lactam_cat"/>
</dbReference>
<dbReference type="KEGG" id="sauk:SAI3T3_20020"/>
<dbReference type="Gene3D" id="3.40.710.10">
    <property type="entry name" value="DD-peptidase/beta-lactamase superfamily"/>
    <property type="match status" value="1"/>
</dbReference>
<dbReference type="SUPFAM" id="SSF56601">
    <property type="entry name" value="beta-lactamase/transpeptidase-like"/>
    <property type="match status" value="1"/>
</dbReference>
<comment type="similarity">
    <text evidence="1 5">Belongs to the class-A beta-lactamase family.</text>
</comment>
<dbReference type="EMBL" id="HE579072">
    <property type="protein sequence ID" value="CCJ09971.1"/>
    <property type="molecule type" value="Genomic_DNA"/>
</dbReference>
<feature type="domain" description="Beta-lactamase class A catalytic" evidence="7">
    <location>
        <begin position="53"/>
        <end position="270"/>
    </location>
</feature>
<keyword evidence="3 5" id="KW-0378">Hydrolase</keyword>
<dbReference type="KEGG" id="sauq:SAI4T8_20030"/>
<evidence type="ECO:0000256" key="5">
    <source>
        <dbReference type="RuleBase" id="RU361140"/>
    </source>
</evidence>
<dbReference type="Pfam" id="PF13354">
    <property type="entry name" value="Beta-lactamase2"/>
    <property type="match status" value="1"/>
</dbReference>
<dbReference type="GO" id="GO:0008800">
    <property type="term" value="F:beta-lactamase activity"/>
    <property type="evidence" value="ECO:0007669"/>
    <property type="project" value="UniProtKB-UniRule"/>
</dbReference>
<dbReference type="PROSITE" id="PS00146">
    <property type="entry name" value="BETA_LACTAMASE_A"/>
    <property type="match status" value="1"/>
</dbReference>
<evidence type="ECO:0000313" key="8">
    <source>
        <dbReference type="EMBL" id="CCJ09971.1"/>
    </source>
</evidence>
<dbReference type="KEGG" id="sauy:SAI8T7_20030"/>
<dbReference type="NCBIfam" id="NF033103">
    <property type="entry name" value="bla_class_A"/>
    <property type="match status" value="1"/>
</dbReference>
<dbReference type="InterPro" id="IPR023650">
    <property type="entry name" value="Beta-lactam_class-A_AS"/>
</dbReference>
<sequence length="295" mass="32963">MIYKNYNCNIGGFILKKLIFLIVIALVLSACNSNSSHAKELNDLEKKYNAHIGVYALDTKSGKEVKFNSDKRFAYASTSKAINSAILLEQVPYNKLNKKVHINKDDIVAYSPILEKYVGKDITLKALIEASMTYSDNTANNKIIKEIGGIKKVKQRLKELGDKVTNPVRYEIELNYYSPKSKKDTSTPAAFGKTLNKLIANGKLSKENKKFLLDLMLNNKSGDTLIKDGVPKDYKVADKSGQAITYASRNDVAFVYPKGQSEPIVLVIFTNKDNKSDKPNDKLISETAKSVMKEF</sequence>
<organism evidence="8 9">
    <name type="scientific">Staphylococcus aureus subsp. aureus ST228</name>
    <dbReference type="NCBI Taxonomy" id="1074919"/>
    <lineage>
        <taxon>Bacteria</taxon>
        <taxon>Bacillati</taxon>
        <taxon>Bacillota</taxon>
        <taxon>Bacilli</taxon>
        <taxon>Bacillales</taxon>
        <taxon>Staphylococcaceae</taxon>
        <taxon>Staphylococcus</taxon>
    </lineage>
</organism>
<keyword evidence="4 5" id="KW-0046">Antibiotic resistance</keyword>
<gene>
    <name evidence="8" type="ORF">SAI7S6_20030</name>
</gene>
<reference evidence="8 9" key="1">
    <citation type="journal article" date="2012" name="PLoS ONE">
        <title>Short term evolution of a highly transmissible methicillin-resistant Staphylococcus aureus clone (ST228) in a tertiary care hospital.</title>
        <authorList>
            <person name="Vogel V."/>
            <person name="Falquet L."/>
            <person name="Calderon-Copete S.P."/>
            <person name="Basset P."/>
            <person name="Blanc D.S."/>
        </authorList>
    </citation>
    <scope>NUCLEOTIDE SEQUENCE [LARGE SCALE GENOMIC DNA]</scope>
    <source>
        <strain evidence="9">ST228/18412</strain>
        <plasmid evidence="8 9">pI7S6</plasmid>
    </source>
</reference>
<proteinExistence type="inferred from homology"/>
<accession>A0A7U7EWI3</accession>
<feature type="signal peptide" evidence="6">
    <location>
        <begin position="1"/>
        <end position="38"/>
    </location>
</feature>
<dbReference type="GO" id="GO:0030655">
    <property type="term" value="P:beta-lactam antibiotic catabolic process"/>
    <property type="evidence" value="ECO:0007669"/>
    <property type="project" value="InterPro"/>
</dbReference>
<dbReference type="PANTHER" id="PTHR35333:SF3">
    <property type="entry name" value="BETA-LACTAMASE-TYPE TRANSPEPTIDASE FOLD CONTAINING PROTEIN"/>
    <property type="match status" value="1"/>
</dbReference>
<evidence type="ECO:0000256" key="6">
    <source>
        <dbReference type="SAM" id="SignalP"/>
    </source>
</evidence>
<dbReference type="EC" id="3.5.2.6" evidence="2 5"/>
<geneLocation type="plasmid" evidence="8 9">
    <name>pI7S6</name>
</geneLocation>
<comment type="catalytic activity">
    <reaction evidence="5">
        <text>a beta-lactam + H2O = a substituted beta-amino acid</text>
        <dbReference type="Rhea" id="RHEA:20401"/>
        <dbReference type="ChEBI" id="CHEBI:15377"/>
        <dbReference type="ChEBI" id="CHEBI:35627"/>
        <dbReference type="ChEBI" id="CHEBI:140347"/>
        <dbReference type="EC" id="3.5.2.6"/>
    </reaction>
</comment>
<protein>
    <recommendedName>
        <fullName evidence="2 5">Beta-lactamase</fullName>
        <ecNumber evidence="2 5">3.5.2.6</ecNumber>
    </recommendedName>
</protein>
<evidence type="ECO:0000313" key="9">
    <source>
        <dbReference type="Proteomes" id="UP000032744"/>
    </source>
</evidence>